<keyword evidence="4 6" id="KW-0168">Coated pit</keyword>
<keyword evidence="5 6" id="KW-0968">Cytoplasmic vesicle</keyword>
<evidence type="ECO:0000256" key="7">
    <source>
        <dbReference type="SAM" id="Coils"/>
    </source>
</evidence>
<feature type="region of interest" description="Disordered" evidence="8">
    <location>
        <begin position="63"/>
        <end position="96"/>
    </location>
</feature>
<dbReference type="GO" id="GO:0005198">
    <property type="term" value="F:structural molecule activity"/>
    <property type="evidence" value="ECO:0007669"/>
    <property type="project" value="InterPro"/>
</dbReference>
<proteinExistence type="inferred from homology"/>
<dbReference type="VEuPathDB" id="FungiDB:DNF11_3628"/>
<dbReference type="STRING" id="425264.A0A3G2SB49"/>
<evidence type="ECO:0000256" key="5">
    <source>
        <dbReference type="ARBA" id="ARBA00023329"/>
    </source>
</evidence>
<dbReference type="GO" id="GO:0006886">
    <property type="term" value="P:intracellular protein transport"/>
    <property type="evidence" value="ECO:0007669"/>
    <property type="project" value="InterPro"/>
</dbReference>
<dbReference type="GO" id="GO:0030130">
    <property type="term" value="C:clathrin coat of trans-Golgi network vesicle"/>
    <property type="evidence" value="ECO:0007669"/>
    <property type="project" value="InterPro"/>
</dbReference>
<name>A0A3G2SB49_MALR7</name>
<evidence type="ECO:0000256" key="4">
    <source>
        <dbReference type="ARBA" id="ARBA00023176"/>
    </source>
</evidence>
<comment type="subcellular location">
    <subcellularLocation>
        <location evidence="1 6">Cytoplasmic vesicle membrane</location>
        <topology evidence="1 6">Peripheral membrane protein</topology>
        <orientation evidence="1 6">Cytoplasmic side</orientation>
    </subcellularLocation>
    <subcellularLocation>
        <location evidence="6">Membrane</location>
        <location evidence="6">Coated pit</location>
        <topology evidence="6">Peripheral membrane protein</topology>
        <orientation evidence="6">Cytoplasmic side</orientation>
    </subcellularLocation>
    <text evidence="6">Cytoplasmic face of coated pits and vesicles.</text>
</comment>
<feature type="region of interest" description="Disordered" evidence="8">
    <location>
        <begin position="126"/>
        <end position="150"/>
    </location>
</feature>
<evidence type="ECO:0000256" key="2">
    <source>
        <dbReference type="ARBA" id="ARBA00005263"/>
    </source>
</evidence>
<evidence type="ECO:0000313" key="10">
    <source>
        <dbReference type="Proteomes" id="UP000269793"/>
    </source>
</evidence>
<dbReference type="GO" id="GO:0032050">
    <property type="term" value="F:clathrin heavy chain binding"/>
    <property type="evidence" value="ECO:0007669"/>
    <property type="project" value="TreeGrafter"/>
</dbReference>
<feature type="coiled-coil region" evidence="7">
    <location>
        <begin position="175"/>
        <end position="224"/>
    </location>
</feature>
<dbReference type="AlphaFoldDB" id="A0A3G2SB49"/>
<dbReference type="PANTHER" id="PTHR10639:SF7">
    <property type="entry name" value="CLATHRIN LIGHT CHAIN"/>
    <property type="match status" value="1"/>
</dbReference>
<gene>
    <name evidence="9" type="primary">clc1</name>
    <name evidence="9" type="ORF">DNF11_3628</name>
</gene>
<protein>
    <recommendedName>
        <fullName evidence="6">Clathrin light chain</fullName>
    </recommendedName>
</protein>
<dbReference type="PANTHER" id="PTHR10639">
    <property type="entry name" value="CLATHRIN LIGHT CHAIN"/>
    <property type="match status" value="1"/>
</dbReference>
<comment type="function">
    <text evidence="6">Clathrin is the major protein of the polyhedral coat of coated pits and vesicles.</text>
</comment>
<evidence type="ECO:0000256" key="8">
    <source>
        <dbReference type="SAM" id="MobiDB-lite"/>
    </source>
</evidence>
<keyword evidence="7" id="KW-0175">Coiled coil</keyword>
<dbReference type="InterPro" id="IPR000996">
    <property type="entry name" value="Clathrin_L-chain"/>
</dbReference>
<keyword evidence="10" id="KW-1185">Reference proteome</keyword>
<keyword evidence="3 6" id="KW-0472">Membrane</keyword>
<dbReference type="GO" id="GO:0030132">
    <property type="term" value="C:clathrin coat of coated pit"/>
    <property type="evidence" value="ECO:0007669"/>
    <property type="project" value="InterPro"/>
</dbReference>
<evidence type="ECO:0000256" key="6">
    <source>
        <dbReference type="RuleBase" id="RU363137"/>
    </source>
</evidence>
<evidence type="ECO:0000313" key="9">
    <source>
        <dbReference type="EMBL" id="AYO44578.1"/>
    </source>
</evidence>
<dbReference type="EMBL" id="CP033154">
    <property type="protein sequence ID" value="AYO44578.1"/>
    <property type="molecule type" value="Genomic_DNA"/>
</dbReference>
<feature type="compositionally biased region" description="Pro residues" evidence="8">
    <location>
        <begin position="128"/>
        <end position="140"/>
    </location>
</feature>
<organism evidence="9 10">
    <name type="scientific">Malassezia restricta (strain ATCC 96810 / NBRC 103918 / CBS 7877)</name>
    <name type="common">Seborrheic dermatitis infection agent</name>
    <dbReference type="NCBI Taxonomy" id="425264"/>
    <lineage>
        <taxon>Eukaryota</taxon>
        <taxon>Fungi</taxon>
        <taxon>Dikarya</taxon>
        <taxon>Basidiomycota</taxon>
        <taxon>Ustilaginomycotina</taxon>
        <taxon>Malasseziomycetes</taxon>
        <taxon>Malasseziales</taxon>
        <taxon>Malasseziaceae</taxon>
        <taxon>Malassezia</taxon>
    </lineage>
</organism>
<sequence>MAFEQGASDLTADFLQREKQAAGVLLGDDEALFGAPSAGEHDFERRAREFPALDDDGAFEAALSKSEEATAAQPVPVTSDEDRFRASYPDMDAPVSGLDAEDAQHAWEATAPRMQKETLYELERDVPAPAPEAEPAPPVTEPVDVGPTPFTYEALDEETEALRSWRERQADDVARREAQAERERAEAVSRAEREMDEFYANYRAQKEKNIKKNKEDEAQFQQQRQAELAEGTTWTRITKLLDLQHSQSKTIAKGGAGSSDLTRMKDLYLRLRREGDKAPGAAGY</sequence>
<evidence type="ECO:0000256" key="1">
    <source>
        <dbReference type="ARBA" id="ARBA00004180"/>
    </source>
</evidence>
<accession>A0A3G2SB49</accession>
<dbReference type="GO" id="GO:0072583">
    <property type="term" value="P:clathrin-dependent endocytosis"/>
    <property type="evidence" value="ECO:0007669"/>
    <property type="project" value="TreeGrafter"/>
</dbReference>
<dbReference type="OrthoDB" id="5512at2759"/>
<evidence type="ECO:0000256" key="3">
    <source>
        <dbReference type="ARBA" id="ARBA00023136"/>
    </source>
</evidence>
<dbReference type="Pfam" id="PF01086">
    <property type="entry name" value="Clathrin_lg_ch"/>
    <property type="match status" value="1"/>
</dbReference>
<reference evidence="9 10" key="1">
    <citation type="submission" date="2018-10" db="EMBL/GenBank/DDBJ databases">
        <title>Complete genome sequence of Malassezia restricta CBS 7877.</title>
        <authorList>
            <person name="Morand S.C."/>
            <person name="Bertignac M."/>
            <person name="Iltis A."/>
            <person name="Kolder I."/>
            <person name="Pirovano W."/>
            <person name="Jourdain R."/>
            <person name="Clavaud C."/>
        </authorList>
    </citation>
    <scope>NUCLEOTIDE SEQUENCE [LARGE SCALE GENOMIC DNA]</scope>
    <source>
        <strain evidence="9 10">CBS 7877</strain>
    </source>
</reference>
<comment type="similarity">
    <text evidence="2 6">Belongs to the clathrin light chain family.</text>
</comment>
<dbReference type="Proteomes" id="UP000269793">
    <property type="component" value="Chromosome VII"/>
</dbReference>